<gene>
    <name evidence="1" type="ORF">S12H4_62055</name>
</gene>
<protein>
    <submittedName>
        <fullName evidence="1">Uncharacterized protein</fullName>
    </submittedName>
</protein>
<feature type="non-terminal residue" evidence="1">
    <location>
        <position position="1"/>
    </location>
</feature>
<reference evidence="1" key="1">
    <citation type="journal article" date="2014" name="Front. Microbiol.">
        <title>High frequency of phylogenetically diverse reductive dehalogenase-homologous genes in deep subseafloor sedimentary metagenomes.</title>
        <authorList>
            <person name="Kawai M."/>
            <person name="Futagami T."/>
            <person name="Toyoda A."/>
            <person name="Takaki Y."/>
            <person name="Nishi S."/>
            <person name="Hori S."/>
            <person name="Arai W."/>
            <person name="Tsubouchi T."/>
            <person name="Morono Y."/>
            <person name="Uchiyama I."/>
            <person name="Ito T."/>
            <person name="Fujiyama A."/>
            <person name="Inagaki F."/>
            <person name="Takami H."/>
        </authorList>
    </citation>
    <scope>NUCLEOTIDE SEQUENCE</scope>
    <source>
        <strain evidence="1">Expedition CK06-06</strain>
    </source>
</reference>
<accession>X1UGA1</accession>
<name>X1UGA1_9ZZZZ</name>
<comment type="caution">
    <text evidence="1">The sequence shown here is derived from an EMBL/GenBank/DDBJ whole genome shotgun (WGS) entry which is preliminary data.</text>
</comment>
<evidence type="ECO:0000313" key="1">
    <source>
        <dbReference type="EMBL" id="GAJ16503.1"/>
    </source>
</evidence>
<dbReference type="EMBL" id="BARW01041445">
    <property type="protein sequence ID" value="GAJ16503.1"/>
    <property type="molecule type" value="Genomic_DNA"/>
</dbReference>
<dbReference type="AlphaFoldDB" id="X1UGA1"/>
<sequence>FYFLEFQLMGRHPDDSTKILAINAAIEFLNNEVKKYDYDEMILAAVQINPEVQSEGKLRWYEICHHKFFRRCDIIPLI</sequence>
<organism evidence="1">
    <name type="scientific">marine sediment metagenome</name>
    <dbReference type="NCBI Taxonomy" id="412755"/>
    <lineage>
        <taxon>unclassified sequences</taxon>
        <taxon>metagenomes</taxon>
        <taxon>ecological metagenomes</taxon>
    </lineage>
</organism>
<proteinExistence type="predicted"/>